<dbReference type="GO" id="GO:0000965">
    <property type="term" value="P:mitochondrial RNA 3'-end processing"/>
    <property type="evidence" value="ECO:0007669"/>
    <property type="project" value="TreeGrafter"/>
</dbReference>
<keyword evidence="11" id="KW-0496">Mitochondrion</keyword>
<comment type="similarity">
    <text evidence="4">Belongs to the helicase family.</text>
</comment>
<dbReference type="CDD" id="cd17913">
    <property type="entry name" value="DEXQc_Suv3"/>
    <property type="match status" value="1"/>
</dbReference>
<evidence type="ECO:0000256" key="13">
    <source>
        <dbReference type="SAM" id="MobiDB-lite"/>
    </source>
</evidence>
<protein>
    <recommendedName>
        <fullName evidence="5">RNA helicase</fullName>
        <ecNumber evidence="5">3.6.4.13</ecNumber>
    </recommendedName>
</protein>
<evidence type="ECO:0000256" key="7">
    <source>
        <dbReference type="ARBA" id="ARBA00022801"/>
    </source>
</evidence>
<comment type="cofactor">
    <cofactor evidence="2">
        <name>Mg(2+)</name>
        <dbReference type="ChEBI" id="CHEBI:18420"/>
    </cofactor>
</comment>
<dbReference type="PANTHER" id="PTHR12131">
    <property type="entry name" value="ATP-DEPENDENT RNA AND DNA HELICASE"/>
    <property type="match status" value="1"/>
</dbReference>
<feature type="compositionally biased region" description="Basic residues" evidence="13">
    <location>
        <begin position="778"/>
        <end position="787"/>
    </location>
</feature>
<evidence type="ECO:0000313" key="14">
    <source>
        <dbReference type="EMBL" id="CAH1783944.1"/>
    </source>
</evidence>
<dbReference type="FunFam" id="3.40.50.300:FF:000446">
    <property type="entry name" value="ATP-dependent RNA helicase SUPV3L1, mitochondrial"/>
    <property type="match status" value="1"/>
</dbReference>
<dbReference type="InterPro" id="IPR001650">
    <property type="entry name" value="Helicase_C-like"/>
</dbReference>
<evidence type="ECO:0000256" key="1">
    <source>
        <dbReference type="ARBA" id="ARBA00001936"/>
    </source>
</evidence>
<proteinExistence type="inferred from homology"/>
<dbReference type="CDD" id="cd18805">
    <property type="entry name" value="SF2_C_suv3"/>
    <property type="match status" value="1"/>
</dbReference>
<keyword evidence="9" id="KW-0067">ATP-binding</keyword>
<dbReference type="Pfam" id="PF12513">
    <property type="entry name" value="SUV3_C"/>
    <property type="match status" value="1"/>
</dbReference>
<comment type="cofactor">
    <cofactor evidence="1">
        <name>Mn(2+)</name>
        <dbReference type="ChEBI" id="CHEBI:29035"/>
    </cofactor>
</comment>
<keyword evidence="7" id="KW-0378">Hydrolase</keyword>
<dbReference type="Pfam" id="PF22527">
    <property type="entry name" value="DEXQc_Suv3"/>
    <property type="match status" value="1"/>
</dbReference>
<dbReference type="Pfam" id="PF00271">
    <property type="entry name" value="Helicase_C"/>
    <property type="match status" value="1"/>
</dbReference>
<evidence type="ECO:0000256" key="11">
    <source>
        <dbReference type="ARBA" id="ARBA00023128"/>
    </source>
</evidence>
<evidence type="ECO:0000256" key="12">
    <source>
        <dbReference type="ARBA" id="ARBA00047984"/>
    </source>
</evidence>
<dbReference type="GO" id="GO:0016787">
    <property type="term" value="F:hydrolase activity"/>
    <property type="evidence" value="ECO:0007669"/>
    <property type="project" value="UniProtKB-KW"/>
</dbReference>
<comment type="subcellular location">
    <subcellularLocation>
        <location evidence="3">Mitochondrion</location>
    </subcellularLocation>
</comment>
<dbReference type="EC" id="3.6.4.13" evidence="5"/>
<dbReference type="Gene3D" id="1.20.272.40">
    <property type="match status" value="1"/>
</dbReference>
<evidence type="ECO:0000256" key="3">
    <source>
        <dbReference type="ARBA" id="ARBA00004173"/>
    </source>
</evidence>
<dbReference type="SUPFAM" id="SSF52540">
    <property type="entry name" value="P-loop containing nucleoside triphosphate hydrolases"/>
    <property type="match status" value="2"/>
</dbReference>
<organism evidence="14 15">
    <name type="scientific">Owenia fusiformis</name>
    <name type="common">Polychaete worm</name>
    <dbReference type="NCBI Taxonomy" id="6347"/>
    <lineage>
        <taxon>Eukaryota</taxon>
        <taxon>Metazoa</taxon>
        <taxon>Spiralia</taxon>
        <taxon>Lophotrochozoa</taxon>
        <taxon>Annelida</taxon>
        <taxon>Polychaeta</taxon>
        <taxon>Sedentaria</taxon>
        <taxon>Canalipalpata</taxon>
        <taxon>Sabellida</taxon>
        <taxon>Oweniida</taxon>
        <taxon>Oweniidae</taxon>
        <taxon>Owenia</taxon>
    </lineage>
</organism>
<evidence type="ECO:0000313" key="15">
    <source>
        <dbReference type="Proteomes" id="UP000749559"/>
    </source>
</evidence>
<keyword evidence="6" id="KW-0547">Nucleotide-binding</keyword>
<keyword evidence="15" id="KW-1185">Reference proteome</keyword>
<sequence>MMNTCCTHLLLKSAGRLSSRKIAHAISRKALRNGLSPCSYVSVRLKSKGDKKNLSALIEPVHVPLVSNPDHINVGAEITGEPIKKEDMLKLLNQFYKRPELQNLAKESGLDHRLFHQAYIGFRRFCIESEALPPDIHIVLSDILQGAGHVDDLFPYFYNYAKEMFPHLECMEELKKISDLTLPANWYPEARGVQRKIIYHAGPTNSGKTYHALQRFLTAKSAVYCGPLRLLAAEVYKKSNEQGTPCDLVTGEERRYADPDGEPSSHVACTVEMTSVTTPYEVAVIDEVQMLKSKDRGWAWTRALLGVCAEEIHVCGDPSALDLLNDFMLHVGDEVEVRKYKRLTPLKYLDYAVEKFENIQAGDCIVCFSKNDIYHVSRQVERRNLECAVIYGGLPPGTKVAQAEKFNDPNHPCKILVATDAIGMGLNLNIRRIVFYSLIKPTLNEKGEKEMDVLDTSTALQISGRAGRYGTQYPNGEVTTFKREDLSLLRQIVNQEITPIEQAGLHPTAEQIELFAYHLPKATLSNLIDIFVTICELDNQYYFMCNVDDFKFLADMIEHVPLGLRTRYIFCCAPIPKKQPFVCTMFLKFARRYSSGEPLTVDWLARILSWPLTSPGTIADLVHLEGVFDVLDLYLWLSYRFMDHFPHAEQVREMQSELDEIIQNGVYNITRLLKASETKVSSGAPDDEDDFEIKKRQQVHSRNRLEDREVEVIPSHPQTLSGAYQRAKLSRKVPVKKGKLSDYLVQQGLISEKVLERLQREWLHEQNLDSNEDNGHLPGKRKPRKKR</sequence>
<evidence type="ECO:0000256" key="2">
    <source>
        <dbReference type="ARBA" id="ARBA00001946"/>
    </source>
</evidence>
<dbReference type="Proteomes" id="UP000749559">
    <property type="component" value="Unassembled WGS sequence"/>
</dbReference>
<dbReference type="PANTHER" id="PTHR12131:SF1">
    <property type="entry name" value="ATP-DEPENDENT RNA HELICASE SUPV3L1, MITOCHONDRIAL-RELATED"/>
    <property type="match status" value="1"/>
</dbReference>
<feature type="region of interest" description="Disordered" evidence="13">
    <location>
        <begin position="764"/>
        <end position="787"/>
    </location>
</feature>
<dbReference type="InterPro" id="IPR041082">
    <property type="entry name" value="Suv3_C_1"/>
</dbReference>
<evidence type="ECO:0000256" key="8">
    <source>
        <dbReference type="ARBA" id="ARBA00022806"/>
    </source>
</evidence>
<dbReference type="PROSITE" id="PS51194">
    <property type="entry name" value="HELICASE_CTER"/>
    <property type="match status" value="1"/>
</dbReference>
<dbReference type="Pfam" id="PF18114">
    <property type="entry name" value="Suv3_N"/>
    <property type="match status" value="1"/>
</dbReference>
<dbReference type="InterPro" id="IPR041453">
    <property type="entry name" value="Suv3_N"/>
</dbReference>
<evidence type="ECO:0000256" key="10">
    <source>
        <dbReference type="ARBA" id="ARBA00022946"/>
    </source>
</evidence>
<keyword evidence="10" id="KW-0809">Transit peptide</keyword>
<evidence type="ECO:0000256" key="9">
    <source>
        <dbReference type="ARBA" id="ARBA00022840"/>
    </source>
</evidence>
<dbReference type="InterPro" id="IPR055206">
    <property type="entry name" value="DEXQc_SUV3"/>
</dbReference>
<evidence type="ECO:0000256" key="6">
    <source>
        <dbReference type="ARBA" id="ARBA00022741"/>
    </source>
</evidence>
<dbReference type="InterPro" id="IPR027417">
    <property type="entry name" value="P-loop_NTPase"/>
</dbReference>
<dbReference type="SMART" id="SM00490">
    <property type="entry name" value="HELICc"/>
    <property type="match status" value="1"/>
</dbReference>
<dbReference type="GO" id="GO:0045025">
    <property type="term" value="C:mitochondrial degradosome"/>
    <property type="evidence" value="ECO:0007669"/>
    <property type="project" value="TreeGrafter"/>
</dbReference>
<reference evidence="14" key="1">
    <citation type="submission" date="2022-03" db="EMBL/GenBank/DDBJ databases">
        <authorList>
            <person name="Martin C."/>
        </authorList>
    </citation>
    <scope>NUCLEOTIDE SEQUENCE</scope>
</reference>
<dbReference type="AlphaFoldDB" id="A0A8J1XGE5"/>
<dbReference type="FunFam" id="3.40.50.300:FF:000269">
    <property type="entry name" value="ATP-dependent RNA helicase SUPV3L1, mitochondrial"/>
    <property type="match status" value="1"/>
</dbReference>
<dbReference type="InterPro" id="IPR044774">
    <property type="entry name" value="Suv3_DEXQc"/>
</dbReference>
<dbReference type="GO" id="GO:0003724">
    <property type="term" value="F:RNA helicase activity"/>
    <property type="evidence" value="ECO:0007669"/>
    <property type="project" value="UniProtKB-EC"/>
</dbReference>
<dbReference type="InterPro" id="IPR050699">
    <property type="entry name" value="RNA-DNA_Helicase"/>
</dbReference>
<evidence type="ECO:0000256" key="5">
    <source>
        <dbReference type="ARBA" id="ARBA00012552"/>
    </source>
</evidence>
<dbReference type="Gene3D" id="1.10.1740.140">
    <property type="match status" value="1"/>
</dbReference>
<dbReference type="EMBL" id="CAIIXF020000005">
    <property type="protein sequence ID" value="CAH1783944.1"/>
    <property type="molecule type" value="Genomic_DNA"/>
</dbReference>
<dbReference type="InterPro" id="IPR022192">
    <property type="entry name" value="SUV3_C"/>
</dbReference>
<name>A0A8J1XGE5_OWEFU</name>
<comment type="catalytic activity">
    <reaction evidence="12">
        <text>ATP + H2O = ADP + phosphate + H(+)</text>
        <dbReference type="Rhea" id="RHEA:13065"/>
        <dbReference type="ChEBI" id="CHEBI:15377"/>
        <dbReference type="ChEBI" id="CHEBI:15378"/>
        <dbReference type="ChEBI" id="CHEBI:30616"/>
        <dbReference type="ChEBI" id="CHEBI:43474"/>
        <dbReference type="ChEBI" id="CHEBI:456216"/>
        <dbReference type="EC" id="3.6.4.13"/>
    </reaction>
</comment>
<accession>A0A8J1XGE5</accession>
<keyword evidence="8" id="KW-0347">Helicase</keyword>
<gene>
    <name evidence="14" type="ORF">OFUS_LOCUS10212</name>
</gene>
<dbReference type="Gene3D" id="3.40.50.300">
    <property type="entry name" value="P-loop containing nucleotide triphosphate hydrolases"/>
    <property type="match status" value="2"/>
</dbReference>
<evidence type="ECO:0000256" key="4">
    <source>
        <dbReference type="ARBA" id="ARBA00008708"/>
    </source>
</evidence>
<dbReference type="OrthoDB" id="6692397at2759"/>
<comment type="caution">
    <text evidence="14">The sequence shown here is derived from an EMBL/GenBank/DDBJ whole genome shotgun (WGS) entry which is preliminary data.</text>
</comment>
<dbReference type="GO" id="GO:0005524">
    <property type="term" value="F:ATP binding"/>
    <property type="evidence" value="ECO:0007669"/>
    <property type="project" value="UniProtKB-KW"/>
</dbReference>
<dbReference type="Pfam" id="PF18147">
    <property type="entry name" value="Suv3_C_1"/>
    <property type="match status" value="1"/>
</dbReference>
<dbReference type="Gene3D" id="1.20.58.1080">
    <property type="match status" value="1"/>
</dbReference>
<dbReference type="FunFam" id="1.20.58.1080:FF:000001">
    <property type="entry name" value="ATP-dependent RNA helicase SUPV3L1, mitochondrial"/>
    <property type="match status" value="1"/>
</dbReference>